<evidence type="ECO:0000256" key="8">
    <source>
        <dbReference type="ARBA" id="ARBA00022917"/>
    </source>
</evidence>
<keyword evidence="12" id="KW-0808">Transferase</keyword>
<comment type="catalytic activity">
    <reaction evidence="9 10">
        <text>L-glutamyl-tRNA(Gln) + L-glutamine + ATP + H2O = L-glutaminyl-tRNA(Gln) + L-glutamate + ADP + phosphate + H(+)</text>
        <dbReference type="Rhea" id="RHEA:17521"/>
        <dbReference type="Rhea" id="RHEA-COMP:9681"/>
        <dbReference type="Rhea" id="RHEA-COMP:9684"/>
        <dbReference type="ChEBI" id="CHEBI:15377"/>
        <dbReference type="ChEBI" id="CHEBI:15378"/>
        <dbReference type="ChEBI" id="CHEBI:29985"/>
        <dbReference type="ChEBI" id="CHEBI:30616"/>
        <dbReference type="ChEBI" id="CHEBI:43474"/>
        <dbReference type="ChEBI" id="CHEBI:58359"/>
        <dbReference type="ChEBI" id="CHEBI:78520"/>
        <dbReference type="ChEBI" id="CHEBI:78521"/>
        <dbReference type="ChEBI" id="CHEBI:456216"/>
        <dbReference type="EC" id="6.3.5.7"/>
    </reaction>
</comment>
<dbReference type="GO" id="GO:0016740">
    <property type="term" value="F:transferase activity"/>
    <property type="evidence" value="ECO:0007669"/>
    <property type="project" value="UniProtKB-KW"/>
</dbReference>
<dbReference type="NCBIfam" id="TIGR00132">
    <property type="entry name" value="gatA"/>
    <property type="match status" value="1"/>
</dbReference>
<evidence type="ECO:0000256" key="9">
    <source>
        <dbReference type="ARBA" id="ARBA00047407"/>
    </source>
</evidence>
<proteinExistence type="inferred from homology"/>
<protein>
    <recommendedName>
        <fullName evidence="4 10">Glutamyl-tRNA(Gln) amidotransferase subunit A</fullName>
        <shortName evidence="10">Glu-ADT subunit A</shortName>
        <ecNumber evidence="3 10">6.3.5.7</ecNumber>
    </recommendedName>
</protein>
<dbReference type="STRING" id="1005048.CFU_4122"/>
<keyword evidence="5 10" id="KW-0436">Ligase</keyword>
<reference evidence="12 13" key="5">
    <citation type="journal article" date="2011" name="ISME J.">
        <title>Dual transcriptional profiling of a bacterial/fungal confrontation: Collimonas fungivorans versus Aspergillus niger.</title>
        <authorList>
            <person name="Mela F."/>
            <person name="Fritsche K."/>
            <person name="de Boer W."/>
            <person name="van Veen J.A."/>
            <person name="de Graaff L.H."/>
            <person name="van den Berg M."/>
            <person name="Leveau J.H."/>
        </authorList>
    </citation>
    <scope>NUCLEOTIDE SEQUENCE [LARGE SCALE GENOMIC DNA]</scope>
    <source>
        <strain evidence="12 13">Ter331</strain>
    </source>
</reference>
<dbReference type="PANTHER" id="PTHR11895:SF151">
    <property type="entry name" value="GLUTAMYL-TRNA(GLN) AMIDOTRANSFERASE SUBUNIT A"/>
    <property type="match status" value="1"/>
</dbReference>
<dbReference type="RefSeq" id="WP_014008096.1">
    <property type="nucleotide sequence ID" value="NC_015856.1"/>
</dbReference>
<reference evidence="13" key="6">
    <citation type="submission" date="2011-05" db="EMBL/GenBank/DDBJ databases">
        <title>Complete sequence of Collimonas fungivorans Ter331.</title>
        <authorList>
            <person name="Leveau J.H."/>
        </authorList>
    </citation>
    <scope>NUCLEOTIDE SEQUENCE [LARGE SCALE GENOMIC DNA]</scope>
    <source>
        <strain evidence="13">Ter331</strain>
    </source>
</reference>
<dbReference type="HOGENOM" id="CLU_009600_0_3_4"/>
<evidence type="ECO:0000313" key="12">
    <source>
        <dbReference type="EMBL" id="AEK63944.1"/>
    </source>
</evidence>
<reference evidence="12 13" key="4">
    <citation type="journal article" date="2010" name="Environ. Microbiol.">
        <title>The bacterial genus Collimonas: mycophagy, weathering and other adaptive solutions to life in oligotrophic soil environments.</title>
        <authorList>
            <person name="Leveau J.H."/>
            <person name="Uroz S."/>
            <person name="de Boer W."/>
        </authorList>
    </citation>
    <scope>NUCLEOTIDE SEQUENCE [LARGE SCALE GENOMIC DNA]</scope>
    <source>
        <strain evidence="12 13">Ter331</strain>
    </source>
</reference>
<dbReference type="Pfam" id="PF01425">
    <property type="entry name" value="Amidase"/>
    <property type="match status" value="1"/>
</dbReference>
<accession>G0AFD6</accession>
<evidence type="ECO:0000313" key="13">
    <source>
        <dbReference type="Proteomes" id="UP000008392"/>
    </source>
</evidence>
<keyword evidence="6 10" id="KW-0547">Nucleotide-binding</keyword>
<evidence type="ECO:0000256" key="6">
    <source>
        <dbReference type="ARBA" id="ARBA00022741"/>
    </source>
</evidence>
<keyword evidence="13" id="KW-1185">Reference proteome</keyword>
<evidence type="ECO:0000256" key="10">
    <source>
        <dbReference type="HAMAP-Rule" id="MF_00120"/>
    </source>
</evidence>
<dbReference type="InterPro" id="IPR036928">
    <property type="entry name" value="AS_sf"/>
</dbReference>
<reference evidence="12 13" key="2">
    <citation type="journal article" date="2006" name="J. Microbiol. Methods">
        <title>Genomic flank-sequencing of plasposon insertion sites for rapid identification of functional genes.</title>
        <authorList>
            <person name="Leveau J.H."/>
            <person name="Gerards S."/>
            <person name="Fritsche K."/>
            <person name="Zondag G."/>
            <person name="van Veen J.A."/>
        </authorList>
    </citation>
    <scope>NUCLEOTIDE SEQUENCE [LARGE SCALE GENOMIC DNA]</scope>
    <source>
        <strain evidence="12 13">Ter331</strain>
    </source>
</reference>
<dbReference type="Gene3D" id="3.90.1300.10">
    <property type="entry name" value="Amidase signature (AS) domain"/>
    <property type="match status" value="1"/>
</dbReference>
<keyword evidence="8 10" id="KW-0648">Protein biosynthesis</keyword>
<dbReference type="eggNOG" id="COG0154">
    <property type="taxonomic scope" value="Bacteria"/>
</dbReference>
<evidence type="ECO:0000256" key="3">
    <source>
        <dbReference type="ARBA" id="ARBA00012739"/>
    </source>
</evidence>
<reference evidence="12 13" key="3">
    <citation type="journal article" date="2008" name="FEMS Microbiol. Ecol.">
        <title>Identification and characterization of genes underlying chitinolysis in Collimonas fungivorans Ter331.</title>
        <authorList>
            <person name="Fritsche K."/>
            <person name="de Boer W."/>
            <person name="Gerards S."/>
            <person name="van den Berg M."/>
            <person name="van Veen J.A."/>
            <person name="Leveau J.H."/>
        </authorList>
    </citation>
    <scope>NUCLEOTIDE SEQUENCE [LARGE SCALE GENOMIC DNA]</scope>
    <source>
        <strain evidence="12 13">Ter331</strain>
    </source>
</reference>
<dbReference type="InterPro" id="IPR000120">
    <property type="entry name" value="Amidase"/>
</dbReference>
<evidence type="ECO:0000256" key="4">
    <source>
        <dbReference type="ARBA" id="ARBA00014428"/>
    </source>
</evidence>
<dbReference type="GO" id="GO:0050567">
    <property type="term" value="F:glutaminyl-tRNA synthase (glutamine-hydrolyzing) activity"/>
    <property type="evidence" value="ECO:0007669"/>
    <property type="project" value="UniProtKB-UniRule"/>
</dbReference>
<dbReference type="AlphaFoldDB" id="G0AFD6"/>
<dbReference type="Proteomes" id="UP000008392">
    <property type="component" value="Chromosome"/>
</dbReference>
<evidence type="ECO:0000256" key="1">
    <source>
        <dbReference type="ARBA" id="ARBA00008069"/>
    </source>
</evidence>
<evidence type="ECO:0000259" key="11">
    <source>
        <dbReference type="Pfam" id="PF01425"/>
    </source>
</evidence>
<dbReference type="KEGG" id="cfu:CFU_4122"/>
<dbReference type="PROSITE" id="PS00571">
    <property type="entry name" value="AMIDASES"/>
    <property type="match status" value="1"/>
</dbReference>
<dbReference type="InterPro" id="IPR023631">
    <property type="entry name" value="Amidase_dom"/>
</dbReference>
<evidence type="ECO:0000256" key="7">
    <source>
        <dbReference type="ARBA" id="ARBA00022840"/>
    </source>
</evidence>
<dbReference type="SUPFAM" id="SSF75304">
    <property type="entry name" value="Amidase signature (AS) enzymes"/>
    <property type="match status" value="1"/>
</dbReference>
<dbReference type="GO" id="GO:0030956">
    <property type="term" value="C:glutamyl-tRNA(Gln) amidotransferase complex"/>
    <property type="evidence" value="ECO:0007669"/>
    <property type="project" value="InterPro"/>
</dbReference>
<dbReference type="EMBL" id="CP002745">
    <property type="protein sequence ID" value="AEK63944.1"/>
    <property type="molecule type" value="Genomic_DNA"/>
</dbReference>
<dbReference type="InterPro" id="IPR020556">
    <property type="entry name" value="Amidase_CS"/>
</dbReference>
<name>G0AFD6_COLFT</name>
<gene>
    <name evidence="10 12" type="primary">gatA</name>
    <name evidence="12" type="ordered locus">CFU_4122</name>
</gene>
<organism evidence="12 13">
    <name type="scientific">Collimonas fungivorans (strain Ter331)</name>
    <dbReference type="NCBI Taxonomy" id="1005048"/>
    <lineage>
        <taxon>Bacteria</taxon>
        <taxon>Pseudomonadati</taxon>
        <taxon>Pseudomonadota</taxon>
        <taxon>Betaproteobacteria</taxon>
        <taxon>Burkholderiales</taxon>
        <taxon>Oxalobacteraceae</taxon>
        <taxon>Collimonas</taxon>
    </lineage>
</organism>
<sequence>MHTKTLKQLSLLLHEKKISAEELAQLYLARIGQSDLNAFLHVDQELTLQQARAADLRLAQNDSTPLTGVPIAHKDIFVTRGWRATAGSKMLENYTSPFDASVVEHFNNAGMVTLGKLNCDEFAMGSSNENSHFGPVKNPWDKTAIPGGSSGGSAAAVAARLTPAATATDTGGSIRQPASLCGVTGIKPTYGSVSRFGMIAFASSLDQAGPIAQTAEDCALLLNAMTGFDPRDSTSLERKKEDFSAGLEQDLKGLRIGIPREYFSSGLSADVEQAVRAALQEYEKLGATLVDISLPKTELSIPVYYVIAPAEASSNLSRFDGVRYGHRAADYKDLADMYKKSRAEGFGEEVKRRILVGAYVLSHGYYDAYYLQAQKIRRLIAQDFQNALTGPDRKCDVIMGPVSPTVAWDLGAKADDPVANYLADIYTLSTSLAGLPGMSIPCGFGQGEKNARRPVGLQIIGNYYEEARLLNVAHQYQRVTDWHLRSPE</sequence>
<dbReference type="HAMAP" id="MF_00120">
    <property type="entry name" value="GatA"/>
    <property type="match status" value="1"/>
</dbReference>
<comment type="similarity">
    <text evidence="1 10">Belongs to the amidase family. GatA subfamily.</text>
</comment>
<dbReference type="GO" id="GO:0006412">
    <property type="term" value="P:translation"/>
    <property type="evidence" value="ECO:0007669"/>
    <property type="project" value="UniProtKB-UniRule"/>
</dbReference>
<reference evidence="12 13" key="1">
    <citation type="journal article" date="2004" name="Environ. Microbiol.">
        <title>Phylogeny-function analysis of (meta)genomic libraries: screening for expression of ribosomal RNA genes by large-insert library fluorescent in situ hybridization (LIL-FISH).</title>
        <authorList>
            <person name="Leveau J.H."/>
            <person name="Gerards S."/>
            <person name="de Boer W."/>
            <person name="van Veen J.A."/>
        </authorList>
    </citation>
    <scope>NUCLEOTIDE SEQUENCE [LARGE SCALE GENOMIC DNA]</scope>
    <source>
        <strain evidence="12 13">Ter331</strain>
    </source>
</reference>
<dbReference type="EC" id="6.3.5.7" evidence="3 10"/>
<feature type="active site" description="Charge relay system" evidence="10">
    <location>
        <position position="74"/>
    </location>
</feature>
<comment type="subunit">
    <text evidence="2 10">Heterotrimer of A, B and C subunits.</text>
</comment>
<evidence type="ECO:0000256" key="5">
    <source>
        <dbReference type="ARBA" id="ARBA00022598"/>
    </source>
</evidence>
<keyword evidence="7 10" id="KW-0067">ATP-binding</keyword>
<feature type="domain" description="Amidase" evidence="11">
    <location>
        <begin position="22"/>
        <end position="470"/>
    </location>
</feature>
<dbReference type="GO" id="GO:0005524">
    <property type="term" value="F:ATP binding"/>
    <property type="evidence" value="ECO:0007669"/>
    <property type="project" value="UniProtKB-KW"/>
</dbReference>
<evidence type="ECO:0000256" key="2">
    <source>
        <dbReference type="ARBA" id="ARBA00011123"/>
    </source>
</evidence>
<feature type="active site" description="Acyl-ester intermediate" evidence="10">
    <location>
        <position position="173"/>
    </location>
</feature>
<dbReference type="PANTHER" id="PTHR11895">
    <property type="entry name" value="TRANSAMIDASE"/>
    <property type="match status" value="1"/>
</dbReference>
<comment type="function">
    <text evidence="10">Allows the formation of correctly charged Gln-tRNA(Gln) through the transamidation of misacylated Glu-tRNA(Gln) in organisms which lack glutaminyl-tRNA synthetase. The reaction takes place in the presence of glutamine and ATP through an activated gamma-phospho-Glu-tRNA(Gln).</text>
</comment>
<feature type="active site" description="Charge relay system" evidence="10">
    <location>
        <position position="149"/>
    </location>
</feature>
<dbReference type="InterPro" id="IPR004412">
    <property type="entry name" value="GatA"/>
</dbReference>